<dbReference type="InterPro" id="IPR050469">
    <property type="entry name" value="Diguanylate_Cyclase"/>
</dbReference>
<dbReference type="PROSITE" id="PS50887">
    <property type="entry name" value="GGDEF"/>
    <property type="match status" value="1"/>
</dbReference>
<dbReference type="PANTHER" id="PTHR45138:SF9">
    <property type="entry name" value="DIGUANYLATE CYCLASE DGCM-RELATED"/>
    <property type="match status" value="1"/>
</dbReference>
<dbReference type="InterPro" id="IPR029787">
    <property type="entry name" value="Nucleotide_cyclase"/>
</dbReference>
<dbReference type="Proteomes" id="UP000319449">
    <property type="component" value="Unassembled WGS sequence"/>
</dbReference>
<evidence type="ECO:0000256" key="3">
    <source>
        <dbReference type="SAM" id="Phobius"/>
    </source>
</evidence>
<dbReference type="Gene3D" id="3.30.70.270">
    <property type="match status" value="1"/>
</dbReference>
<evidence type="ECO:0000313" key="6">
    <source>
        <dbReference type="Proteomes" id="UP000319449"/>
    </source>
</evidence>
<dbReference type="NCBIfam" id="TIGR00254">
    <property type="entry name" value="GGDEF"/>
    <property type="match status" value="1"/>
</dbReference>
<feature type="transmembrane region" description="Helical" evidence="3">
    <location>
        <begin position="31"/>
        <end position="52"/>
    </location>
</feature>
<dbReference type="Gene3D" id="3.30.450.290">
    <property type="match status" value="1"/>
</dbReference>
<reference evidence="5 6" key="1">
    <citation type="submission" date="2019-07" db="EMBL/GenBank/DDBJ databases">
        <title>Genomic Encyclopedia of Archaeal and Bacterial Type Strains, Phase II (KMG-II): from individual species to whole genera.</title>
        <authorList>
            <person name="Goeker M."/>
        </authorList>
    </citation>
    <scope>NUCLEOTIDE SEQUENCE [LARGE SCALE GENOMIC DNA]</scope>
    <source>
        <strain evidence="5 6">ATCC BAA-1139</strain>
    </source>
</reference>
<protein>
    <recommendedName>
        <fullName evidence="1">diguanylate cyclase</fullName>
        <ecNumber evidence="1">2.7.7.65</ecNumber>
    </recommendedName>
</protein>
<dbReference type="GO" id="GO:0052621">
    <property type="term" value="F:diguanylate cyclase activity"/>
    <property type="evidence" value="ECO:0007669"/>
    <property type="project" value="UniProtKB-EC"/>
</dbReference>
<accession>A0A562VI51</accession>
<evidence type="ECO:0000313" key="5">
    <source>
        <dbReference type="EMBL" id="TWJ17589.1"/>
    </source>
</evidence>
<feature type="transmembrane region" description="Helical" evidence="3">
    <location>
        <begin position="234"/>
        <end position="254"/>
    </location>
</feature>
<feature type="domain" description="GGDEF" evidence="4">
    <location>
        <begin position="303"/>
        <end position="436"/>
    </location>
</feature>
<dbReference type="EMBL" id="VLLN01000020">
    <property type="protein sequence ID" value="TWJ17589.1"/>
    <property type="molecule type" value="Genomic_DNA"/>
</dbReference>
<dbReference type="Pfam" id="PF11845">
    <property type="entry name" value="Tll0287-like"/>
    <property type="match status" value="1"/>
</dbReference>
<dbReference type="PANTHER" id="PTHR45138">
    <property type="entry name" value="REGULATORY COMPONENTS OF SENSORY TRANSDUCTION SYSTEM"/>
    <property type="match status" value="1"/>
</dbReference>
<keyword evidence="3" id="KW-1133">Transmembrane helix</keyword>
<name>A0A562VI51_9BACT</name>
<dbReference type="InterPro" id="IPR000160">
    <property type="entry name" value="GGDEF_dom"/>
</dbReference>
<gene>
    <name evidence="5" type="ORF">JN12_02984</name>
</gene>
<dbReference type="Pfam" id="PF00990">
    <property type="entry name" value="GGDEF"/>
    <property type="match status" value="1"/>
</dbReference>
<organism evidence="5 6">
    <name type="scientific">Geobacter argillaceus</name>
    <dbReference type="NCBI Taxonomy" id="345631"/>
    <lineage>
        <taxon>Bacteria</taxon>
        <taxon>Pseudomonadati</taxon>
        <taxon>Thermodesulfobacteriota</taxon>
        <taxon>Desulfuromonadia</taxon>
        <taxon>Geobacterales</taxon>
        <taxon>Geobacteraceae</taxon>
        <taxon>Geobacter</taxon>
    </lineage>
</organism>
<keyword evidence="3" id="KW-0472">Membrane</keyword>
<proteinExistence type="predicted"/>
<dbReference type="EC" id="2.7.7.65" evidence="1"/>
<dbReference type="SMART" id="SM00267">
    <property type="entry name" value="GGDEF"/>
    <property type="match status" value="1"/>
</dbReference>
<evidence type="ECO:0000259" key="4">
    <source>
        <dbReference type="PROSITE" id="PS50887"/>
    </source>
</evidence>
<sequence length="436" mass="49710">MNTRHQGDKHISSMLSKVWPKPFAYFEHVRLFLLILCITISLLVTCLFIYLYTRTSDQMLQRIQEQAAAYADLLDHAKRWNFNYGGVYVEKKKGTETNSYLEALGIKPDIHGSDGRMFTLRNHAIMATEISRMSEREGGVRFRLISMKPLDRNNRPDPFEQQALERFEHGEKLAARLLDKANPPIFRYITPLFVDQTCLECHHTQGYRIGSIIGAISITIPATNMVKEATTIRLLITISAVLTILFLVVVTYFLTWRLVIKLDDVQRTLKKQATTDELTGLKNRRVIMKRLEEESERSTRLSEPLCIMIIDLDHFKRINDSYGHPFGDFVLKRVAHLVRDSMRRYDLVGRIGGEEFLVVSPGTGLNEAVALAERIRGRIMNETFHEGDVQISVTLSVGLTILAPGDQCVESLLKRADTALYKAKEQGRNRVVAVSA</sequence>
<evidence type="ECO:0000256" key="1">
    <source>
        <dbReference type="ARBA" id="ARBA00012528"/>
    </source>
</evidence>
<evidence type="ECO:0000256" key="2">
    <source>
        <dbReference type="ARBA" id="ARBA00034247"/>
    </source>
</evidence>
<dbReference type="RefSeq" id="WP_246125883.1">
    <property type="nucleotide sequence ID" value="NZ_VLLN01000020.1"/>
</dbReference>
<comment type="catalytic activity">
    <reaction evidence="2">
        <text>2 GTP = 3',3'-c-di-GMP + 2 diphosphate</text>
        <dbReference type="Rhea" id="RHEA:24898"/>
        <dbReference type="ChEBI" id="CHEBI:33019"/>
        <dbReference type="ChEBI" id="CHEBI:37565"/>
        <dbReference type="ChEBI" id="CHEBI:58805"/>
        <dbReference type="EC" id="2.7.7.65"/>
    </reaction>
</comment>
<dbReference type="InterPro" id="IPR043128">
    <property type="entry name" value="Rev_trsase/Diguanyl_cyclase"/>
</dbReference>
<keyword evidence="6" id="KW-1185">Reference proteome</keyword>
<comment type="caution">
    <text evidence="5">The sequence shown here is derived from an EMBL/GenBank/DDBJ whole genome shotgun (WGS) entry which is preliminary data.</text>
</comment>
<dbReference type="SUPFAM" id="SSF55073">
    <property type="entry name" value="Nucleotide cyclase"/>
    <property type="match status" value="1"/>
</dbReference>
<dbReference type="AlphaFoldDB" id="A0A562VI51"/>
<keyword evidence="3" id="KW-0812">Transmembrane</keyword>
<dbReference type="CDD" id="cd01949">
    <property type="entry name" value="GGDEF"/>
    <property type="match status" value="1"/>
</dbReference>
<dbReference type="InterPro" id="IPR021796">
    <property type="entry name" value="Tll0287-like_dom"/>
</dbReference>
<dbReference type="FunFam" id="3.30.70.270:FF:000001">
    <property type="entry name" value="Diguanylate cyclase domain protein"/>
    <property type="match status" value="1"/>
</dbReference>